<protein>
    <recommendedName>
        <fullName evidence="2">DUF8129 domain-containing protein</fullName>
    </recommendedName>
</protein>
<evidence type="ECO:0000313" key="3">
    <source>
        <dbReference type="EMBL" id="TKG70624.1"/>
    </source>
</evidence>
<evidence type="ECO:0000259" key="2">
    <source>
        <dbReference type="Pfam" id="PF26450"/>
    </source>
</evidence>
<gene>
    <name evidence="3" type="ORF">FCN18_17305</name>
</gene>
<feature type="region of interest" description="Disordered" evidence="1">
    <location>
        <begin position="1"/>
        <end position="24"/>
    </location>
</feature>
<feature type="domain" description="DUF8129" evidence="2">
    <location>
        <begin position="16"/>
        <end position="60"/>
    </location>
</feature>
<dbReference type="Pfam" id="PF26450">
    <property type="entry name" value="DUF8129"/>
    <property type="match status" value="1"/>
</dbReference>
<reference evidence="3 4" key="1">
    <citation type="journal article" date="2015" name="Antonie Van Leeuwenhoek">
        <title>Prauserella endophytica sp. nov., an endophytic actinobacterium isolated from Tamarix taklamakanensis.</title>
        <authorList>
            <person name="Liu J.M."/>
            <person name="Habden X."/>
            <person name="Guo L."/>
            <person name="Tuo L."/>
            <person name="Jiang Z.K."/>
            <person name="Liu S.W."/>
            <person name="Liu X.F."/>
            <person name="Chen L."/>
            <person name="Li R.F."/>
            <person name="Zhang Y.Q."/>
            <person name="Sun C.H."/>
        </authorList>
    </citation>
    <scope>NUCLEOTIDE SEQUENCE [LARGE SCALE GENOMIC DNA]</scope>
    <source>
        <strain evidence="3 4">CGMCC 4.7182</strain>
    </source>
</reference>
<accession>A0ABY2S488</accession>
<comment type="caution">
    <text evidence="3">The sequence shown here is derived from an EMBL/GenBank/DDBJ whole genome shotgun (WGS) entry which is preliminary data.</text>
</comment>
<evidence type="ECO:0000256" key="1">
    <source>
        <dbReference type="SAM" id="MobiDB-lite"/>
    </source>
</evidence>
<proteinExistence type="predicted"/>
<dbReference type="RefSeq" id="WP_112274805.1">
    <property type="nucleotide sequence ID" value="NZ_SWMS01000008.1"/>
</dbReference>
<keyword evidence="4" id="KW-1185">Reference proteome</keyword>
<dbReference type="InterPro" id="IPR058442">
    <property type="entry name" value="DUF8129"/>
</dbReference>
<dbReference type="EMBL" id="SWMS01000008">
    <property type="protein sequence ID" value="TKG70624.1"/>
    <property type="molecule type" value="Genomic_DNA"/>
</dbReference>
<sequence>MSGHTNSPLPGYDHLPQSSIQHRIRSLDKDQLAALREYERAHAGRPAVLDMIAARVEQLEQGASPSPGDQERQPEVPPAPDGTSPVGWSTSAEPTAPPRHGRYDQTSRRERP</sequence>
<evidence type="ECO:0000313" key="4">
    <source>
        <dbReference type="Proteomes" id="UP000309992"/>
    </source>
</evidence>
<feature type="compositionally biased region" description="Basic and acidic residues" evidence="1">
    <location>
        <begin position="101"/>
        <end position="112"/>
    </location>
</feature>
<organism evidence="3 4">
    <name type="scientific">Prauserella endophytica</name>
    <dbReference type="NCBI Taxonomy" id="1592324"/>
    <lineage>
        <taxon>Bacteria</taxon>
        <taxon>Bacillati</taxon>
        <taxon>Actinomycetota</taxon>
        <taxon>Actinomycetes</taxon>
        <taxon>Pseudonocardiales</taxon>
        <taxon>Pseudonocardiaceae</taxon>
        <taxon>Prauserella</taxon>
        <taxon>Prauserella coralliicola group</taxon>
    </lineage>
</organism>
<dbReference type="Proteomes" id="UP000309992">
    <property type="component" value="Unassembled WGS sequence"/>
</dbReference>
<name>A0ABY2S488_9PSEU</name>
<feature type="region of interest" description="Disordered" evidence="1">
    <location>
        <begin position="56"/>
        <end position="112"/>
    </location>
</feature>